<reference evidence="2" key="1">
    <citation type="journal article" date="2020" name="Stud. Mycol.">
        <title>101 Dothideomycetes genomes: a test case for predicting lifestyles and emergence of pathogens.</title>
        <authorList>
            <person name="Haridas S."/>
            <person name="Albert R."/>
            <person name="Binder M."/>
            <person name="Bloem J."/>
            <person name="Labutti K."/>
            <person name="Salamov A."/>
            <person name="Andreopoulos B."/>
            <person name="Baker S."/>
            <person name="Barry K."/>
            <person name="Bills G."/>
            <person name="Bluhm B."/>
            <person name="Cannon C."/>
            <person name="Castanera R."/>
            <person name="Culley D."/>
            <person name="Daum C."/>
            <person name="Ezra D."/>
            <person name="Gonzalez J."/>
            <person name="Henrissat B."/>
            <person name="Kuo A."/>
            <person name="Liang C."/>
            <person name="Lipzen A."/>
            <person name="Lutzoni F."/>
            <person name="Magnuson J."/>
            <person name="Mondo S."/>
            <person name="Nolan M."/>
            <person name="Ohm R."/>
            <person name="Pangilinan J."/>
            <person name="Park H.-J."/>
            <person name="Ramirez L."/>
            <person name="Alfaro M."/>
            <person name="Sun H."/>
            <person name="Tritt A."/>
            <person name="Yoshinaga Y."/>
            <person name="Zwiers L.-H."/>
            <person name="Turgeon B."/>
            <person name="Goodwin S."/>
            <person name="Spatafora J."/>
            <person name="Crous P."/>
            <person name="Grigoriev I."/>
        </authorList>
    </citation>
    <scope>NUCLEOTIDE SEQUENCE</scope>
    <source>
        <strain evidence="2">CBS 379.55</strain>
    </source>
</reference>
<dbReference type="AlphaFoldDB" id="A0A6A6JA60"/>
<feature type="compositionally biased region" description="Polar residues" evidence="1">
    <location>
        <begin position="30"/>
        <end position="42"/>
    </location>
</feature>
<feature type="compositionally biased region" description="Polar residues" evidence="1">
    <location>
        <begin position="107"/>
        <end position="116"/>
    </location>
</feature>
<dbReference type="OrthoDB" id="5377012at2759"/>
<keyword evidence="3" id="KW-1185">Reference proteome</keyword>
<name>A0A6A6JA60_WESOR</name>
<organism evidence="2 3">
    <name type="scientific">Westerdykella ornata</name>
    <dbReference type="NCBI Taxonomy" id="318751"/>
    <lineage>
        <taxon>Eukaryota</taxon>
        <taxon>Fungi</taxon>
        <taxon>Dikarya</taxon>
        <taxon>Ascomycota</taxon>
        <taxon>Pezizomycotina</taxon>
        <taxon>Dothideomycetes</taxon>
        <taxon>Pleosporomycetidae</taxon>
        <taxon>Pleosporales</taxon>
        <taxon>Sporormiaceae</taxon>
        <taxon>Westerdykella</taxon>
    </lineage>
</organism>
<proteinExistence type="predicted"/>
<sequence>MPTPESTSRPPDRQTRKRPFTGWMKRLANLKSSSSDHPSTFSKKNHGGPQSKTKKSAVKNNPYPESGHLNGRPNGQLSFSSPATPRSINESFTSAEGPDSDRRQALAKSNKSTAPTVATHPDTVHSGRSKAETGNSNTVGGGSTFSSPNHSERSLTTTLTTIQSTAPSNALGQNHQSTQAPSGVAVHFSHQFPTSPPPSALPPHMVPQPQPHSYQAATANNILTDDASILTLASSSKQRRRRNSLDTNASVRALAPSSVWGGSRESLPLSVLSGNPDTIYSPQNRPAVGGFMNAERASVYSSSGVAAPTLTSDRNSYYKNADGISVRSGLLGHGRTDSIPGSIGATATGPLASPRDPNGPGKLSRRSSEWKEHEEPDDDSEAGEVGGHAFTPVMIGNDVKGKVPENSNG</sequence>
<protein>
    <submittedName>
        <fullName evidence="2">Uncharacterized protein</fullName>
    </submittedName>
</protein>
<feature type="compositionally biased region" description="Polar residues" evidence="1">
    <location>
        <begin position="73"/>
        <end position="94"/>
    </location>
</feature>
<accession>A0A6A6JA60</accession>
<evidence type="ECO:0000256" key="1">
    <source>
        <dbReference type="SAM" id="MobiDB-lite"/>
    </source>
</evidence>
<gene>
    <name evidence="2" type="ORF">EI97DRAFT_424785</name>
</gene>
<dbReference type="RefSeq" id="XP_033650754.1">
    <property type="nucleotide sequence ID" value="XM_033797145.1"/>
</dbReference>
<feature type="region of interest" description="Disordered" evidence="1">
    <location>
        <begin position="188"/>
        <end position="212"/>
    </location>
</feature>
<evidence type="ECO:0000313" key="3">
    <source>
        <dbReference type="Proteomes" id="UP000800097"/>
    </source>
</evidence>
<feature type="region of interest" description="Disordered" evidence="1">
    <location>
        <begin position="335"/>
        <end position="409"/>
    </location>
</feature>
<feature type="region of interest" description="Disordered" evidence="1">
    <location>
        <begin position="1"/>
        <end position="156"/>
    </location>
</feature>
<dbReference type="Proteomes" id="UP000800097">
    <property type="component" value="Unassembled WGS sequence"/>
</dbReference>
<dbReference type="GeneID" id="54550320"/>
<feature type="compositionally biased region" description="Basic and acidic residues" evidence="1">
    <location>
        <begin position="122"/>
        <end position="131"/>
    </location>
</feature>
<feature type="compositionally biased region" description="Pro residues" evidence="1">
    <location>
        <begin position="194"/>
        <end position="210"/>
    </location>
</feature>
<dbReference type="EMBL" id="ML986512">
    <property type="protein sequence ID" value="KAF2273215.1"/>
    <property type="molecule type" value="Genomic_DNA"/>
</dbReference>
<evidence type="ECO:0000313" key="2">
    <source>
        <dbReference type="EMBL" id="KAF2273215.1"/>
    </source>
</evidence>